<dbReference type="AlphaFoldDB" id="X1VVW3"/>
<accession>X1VVW3</accession>
<dbReference type="GO" id="GO:0009279">
    <property type="term" value="C:cell outer membrane"/>
    <property type="evidence" value="ECO:0007669"/>
    <property type="project" value="UniProtKB-SubCell"/>
</dbReference>
<gene>
    <name evidence="1" type="ORF">S12H4_61723</name>
</gene>
<name>X1VVW3_9ZZZZ</name>
<organism evidence="1">
    <name type="scientific">marine sediment metagenome</name>
    <dbReference type="NCBI Taxonomy" id="412755"/>
    <lineage>
        <taxon>unclassified sequences</taxon>
        <taxon>metagenomes</taxon>
        <taxon>ecological metagenomes</taxon>
    </lineage>
</organism>
<protein>
    <submittedName>
        <fullName evidence="1">Uncharacterized protein</fullName>
    </submittedName>
</protein>
<sequence>SILMERGHELWAEGARREDLIRYQRVTNGQGYKIYDPDPNHFRMPIPQSFIDEYRGNVVQNPGY</sequence>
<reference evidence="1" key="1">
    <citation type="journal article" date="2014" name="Front. Microbiol.">
        <title>High frequency of phylogenetically diverse reductive dehalogenase-homologous genes in deep subseafloor sedimentary metagenomes.</title>
        <authorList>
            <person name="Kawai M."/>
            <person name="Futagami T."/>
            <person name="Toyoda A."/>
            <person name="Takaki Y."/>
            <person name="Nishi S."/>
            <person name="Hori S."/>
            <person name="Arai W."/>
            <person name="Tsubouchi T."/>
            <person name="Morono Y."/>
            <person name="Uchiyama I."/>
            <person name="Ito T."/>
            <person name="Fujiyama A."/>
            <person name="Inagaki F."/>
            <person name="Takami H."/>
        </authorList>
    </citation>
    <scope>NUCLEOTIDE SEQUENCE</scope>
    <source>
        <strain evidence="1">Expedition CK06-06</strain>
    </source>
</reference>
<dbReference type="SUPFAM" id="SSF48452">
    <property type="entry name" value="TPR-like"/>
    <property type="match status" value="1"/>
</dbReference>
<dbReference type="InterPro" id="IPR011990">
    <property type="entry name" value="TPR-like_helical_dom_sf"/>
</dbReference>
<feature type="non-terminal residue" evidence="1">
    <location>
        <position position="1"/>
    </location>
</feature>
<dbReference type="EMBL" id="BARW01041083">
    <property type="protein sequence ID" value="GAJ22356.1"/>
    <property type="molecule type" value="Genomic_DNA"/>
</dbReference>
<comment type="caution">
    <text evidence="1">The sequence shown here is derived from an EMBL/GenBank/DDBJ whole genome shotgun (WGS) entry which is preliminary data.</text>
</comment>
<proteinExistence type="predicted"/>
<evidence type="ECO:0000313" key="1">
    <source>
        <dbReference type="EMBL" id="GAJ22356.1"/>
    </source>
</evidence>
<dbReference type="Gene3D" id="1.25.40.390">
    <property type="match status" value="1"/>
</dbReference>